<comment type="caution">
    <text evidence="3">The sequence shown here is derived from an EMBL/GenBank/DDBJ whole genome shotgun (WGS) entry which is preliminary data.</text>
</comment>
<evidence type="ECO:0000256" key="1">
    <source>
        <dbReference type="SAM" id="SignalP"/>
    </source>
</evidence>
<keyword evidence="1" id="KW-0732">Signal</keyword>
<reference evidence="3" key="1">
    <citation type="submission" date="2019-12" db="EMBL/GenBank/DDBJ databases">
        <title>Comparative genomics gives insights into the taxonomy of the Azoarcus-Aromatoleum group and reveals separate origins of nif in the plant-associated Azoarcus and non-plant-associated Aromatoleum sub-groups.</title>
        <authorList>
            <person name="Lafos M."/>
            <person name="Maluk M."/>
            <person name="Batista M."/>
            <person name="Junghare M."/>
            <person name="Carmona M."/>
            <person name="Faoro H."/>
            <person name="Cruz L.M."/>
            <person name="Battistoni F."/>
            <person name="De Souza E."/>
            <person name="Pedrosa F."/>
            <person name="Chen W.-M."/>
            <person name="Poole P.S."/>
            <person name="Dixon R.A."/>
            <person name="James E.K."/>
        </authorList>
    </citation>
    <scope>NUCLEOTIDE SEQUENCE</scope>
    <source>
        <strain evidence="3">NSC3</strain>
    </source>
</reference>
<dbReference type="Proteomes" id="UP000599523">
    <property type="component" value="Unassembled WGS sequence"/>
</dbReference>
<evidence type="ECO:0000313" key="3">
    <source>
        <dbReference type="EMBL" id="NMG01486.1"/>
    </source>
</evidence>
<protein>
    <recommendedName>
        <fullName evidence="2">PepSY domain-containing protein</fullName>
    </recommendedName>
</protein>
<feature type="chain" id="PRO_5038045074" description="PepSY domain-containing protein" evidence="1">
    <location>
        <begin position="28"/>
        <end position="115"/>
    </location>
</feature>
<evidence type="ECO:0000313" key="4">
    <source>
        <dbReference type="Proteomes" id="UP000599523"/>
    </source>
</evidence>
<gene>
    <name evidence="3" type="ORF">GPA21_00670</name>
</gene>
<dbReference type="Pfam" id="PF03413">
    <property type="entry name" value="PepSY"/>
    <property type="match status" value="1"/>
</dbReference>
<keyword evidence="4" id="KW-1185">Reference proteome</keyword>
<accession>A0A972FFP2</accession>
<name>A0A972FFP2_9RHOO</name>
<dbReference type="EMBL" id="WTVM01000002">
    <property type="protein sequence ID" value="NMG01486.1"/>
    <property type="molecule type" value="Genomic_DNA"/>
</dbReference>
<feature type="signal peptide" evidence="1">
    <location>
        <begin position="1"/>
        <end position="27"/>
    </location>
</feature>
<dbReference type="RefSeq" id="WP_168986281.1">
    <property type="nucleotide sequence ID" value="NZ_CAWPHM010000222.1"/>
</dbReference>
<dbReference type="AlphaFoldDB" id="A0A972FFP2"/>
<evidence type="ECO:0000259" key="2">
    <source>
        <dbReference type="Pfam" id="PF03413"/>
    </source>
</evidence>
<dbReference type="Gene3D" id="3.10.450.40">
    <property type="match status" value="1"/>
</dbReference>
<feature type="domain" description="PepSY" evidence="2">
    <location>
        <begin position="46"/>
        <end position="101"/>
    </location>
</feature>
<organism evidence="3 4">
    <name type="scientific">Azoarcus taiwanensis</name>
    <dbReference type="NCBI Taxonomy" id="666964"/>
    <lineage>
        <taxon>Bacteria</taxon>
        <taxon>Pseudomonadati</taxon>
        <taxon>Pseudomonadota</taxon>
        <taxon>Betaproteobacteria</taxon>
        <taxon>Rhodocyclales</taxon>
        <taxon>Zoogloeaceae</taxon>
        <taxon>Azoarcus</taxon>
    </lineage>
</organism>
<dbReference type="InterPro" id="IPR025711">
    <property type="entry name" value="PepSY"/>
</dbReference>
<proteinExistence type="predicted"/>
<sequence>MQRCLKIRAVLLAGLCAATLAFSTVQADDDHERARRALEAGEVLSLRSVLEKVERDFPGEVIEVELEQEDGRWIYEIKMLRQGGGLLKLEIDARDATVLGVKGRDIRPGEGGGRR</sequence>